<name>A0A2V4WU05_9FLAO</name>
<sequence>MNTETHKILQFYQNLGKLFYAMSAIDNIVREEECKSVEELVKRHWLKLDFLDDNTKLEAEAAILETFKWLCRDKEYNAEDCYTSFVGFKRANPTFFTNEINSLILKTVGQISASFSGQNKSELILLAKLNIELKNV</sequence>
<evidence type="ECO:0008006" key="3">
    <source>
        <dbReference type="Google" id="ProtNLM"/>
    </source>
</evidence>
<protein>
    <recommendedName>
        <fullName evidence="3">Tellurite resistance protein TerB</fullName>
    </recommendedName>
</protein>
<dbReference type="Proteomes" id="UP000248054">
    <property type="component" value="Unassembled WGS sequence"/>
</dbReference>
<keyword evidence="2" id="KW-1185">Reference proteome</keyword>
<dbReference type="OrthoDB" id="979732at2"/>
<reference evidence="1 2" key="1">
    <citation type="submission" date="2018-06" db="EMBL/GenBank/DDBJ databases">
        <title>Genomic Encyclopedia of Type Strains, Phase III (KMG-III): the genomes of soil and plant-associated and newly described type strains.</title>
        <authorList>
            <person name="Whitman W."/>
        </authorList>
    </citation>
    <scope>NUCLEOTIDE SEQUENCE [LARGE SCALE GENOMIC DNA]</scope>
    <source>
        <strain evidence="1 2">CECT 7945</strain>
    </source>
</reference>
<evidence type="ECO:0000313" key="2">
    <source>
        <dbReference type="Proteomes" id="UP000248054"/>
    </source>
</evidence>
<dbReference type="EMBL" id="QJTD01000007">
    <property type="protein sequence ID" value="PYE80142.1"/>
    <property type="molecule type" value="Genomic_DNA"/>
</dbReference>
<accession>A0A2V4WU05</accession>
<organism evidence="1 2">
    <name type="scientific">Winogradskyella epiphytica</name>
    <dbReference type="NCBI Taxonomy" id="262005"/>
    <lineage>
        <taxon>Bacteria</taxon>
        <taxon>Pseudomonadati</taxon>
        <taxon>Bacteroidota</taxon>
        <taxon>Flavobacteriia</taxon>
        <taxon>Flavobacteriales</taxon>
        <taxon>Flavobacteriaceae</taxon>
        <taxon>Winogradskyella</taxon>
    </lineage>
</organism>
<gene>
    <name evidence="1" type="ORF">DFQ11_107114</name>
</gene>
<proteinExistence type="predicted"/>
<evidence type="ECO:0000313" key="1">
    <source>
        <dbReference type="EMBL" id="PYE80142.1"/>
    </source>
</evidence>
<dbReference type="AlphaFoldDB" id="A0A2V4WU05"/>
<comment type="caution">
    <text evidence="1">The sequence shown here is derived from an EMBL/GenBank/DDBJ whole genome shotgun (WGS) entry which is preliminary data.</text>
</comment>